<gene>
    <name evidence="1" type="ORF">PISMIDRAFT_404323</name>
</gene>
<sequence length="87" mass="9678">MAGDSRKTGLFSVRRYSLKSRKSDMTHRYVILAPQYCTVPRRCSIATDSASGLDAVYHITIALLCSGYVFESRVSTDLRYRVGHAGS</sequence>
<dbReference type="EMBL" id="KN833715">
    <property type="protein sequence ID" value="KIK24604.1"/>
    <property type="molecule type" value="Genomic_DNA"/>
</dbReference>
<protein>
    <submittedName>
        <fullName evidence="1">Unplaced genomic scaffold scaffold_31, whole genome shotgun sequence</fullName>
    </submittedName>
</protein>
<evidence type="ECO:0000313" key="1">
    <source>
        <dbReference type="EMBL" id="KIK24604.1"/>
    </source>
</evidence>
<organism evidence="1 2">
    <name type="scientific">Pisolithus microcarpus 441</name>
    <dbReference type="NCBI Taxonomy" id="765257"/>
    <lineage>
        <taxon>Eukaryota</taxon>
        <taxon>Fungi</taxon>
        <taxon>Dikarya</taxon>
        <taxon>Basidiomycota</taxon>
        <taxon>Agaricomycotina</taxon>
        <taxon>Agaricomycetes</taxon>
        <taxon>Agaricomycetidae</taxon>
        <taxon>Boletales</taxon>
        <taxon>Sclerodermatineae</taxon>
        <taxon>Pisolithaceae</taxon>
        <taxon>Pisolithus</taxon>
    </lineage>
</organism>
<dbReference type="HOGENOM" id="CLU_2484174_0_0_1"/>
<evidence type="ECO:0000313" key="2">
    <source>
        <dbReference type="Proteomes" id="UP000054018"/>
    </source>
</evidence>
<keyword evidence="2" id="KW-1185">Reference proteome</keyword>
<name>A0A0C9ZF99_9AGAM</name>
<proteinExistence type="predicted"/>
<dbReference type="Proteomes" id="UP000054018">
    <property type="component" value="Unassembled WGS sequence"/>
</dbReference>
<reference evidence="1 2" key="1">
    <citation type="submission" date="2014-04" db="EMBL/GenBank/DDBJ databases">
        <authorList>
            <consortium name="DOE Joint Genome Institute"/>
            <person name="Kuo A."/>
            <person name="Kohler A."/>
            <person name="Costa M.D."/>
            <person name="Nagy L.G."/>
            <person name="Floudas D."/>
            <person name="Copeland A."/>
            <person name="Barry K.W."/>
            <person name="Cichocki N."/>
            <person name="Veneault-Fourrey C."/>
            <person name="LaButti K."/>
            <person name="Lindquist E.A."/>
            <person name="Lipzen A."/>
            <person name="Lundell T."/>
            <person name="Morin E."/>
            <person name="Murat C."/>
            <person name="Sun H."/>
            <person name="Tunlid A."/>
            <person name="Henrissat B."/>
            <person name="Grigoriev I.V."/>
            <person name="Hibbett D.S."/>
            <person name="Martin F."/>
            <person name="Nordberg H.P."/>
            <person name="Cantor M.N."/>
            <person name="Hua S.X."/>
        </authorList>
    </citation>
    <scope>NUCLEOTIDE SEQUENCE [LARGE SCALE GENOMIC DNA]</scope>
    <source>
        <strain evidence="1 2">441</strain>
    </source>
</reference>
<accession>A0A0C9ZF99</accession>
<reference evidence="2" key="2">
    <citation type="submission" date="2015-01" db="EMBL/GenBank/DDBJ databases">
        <title>Evolutionary Origins and Diversification of the Mycorrhizal Mutualists.</title>
        <authorList>
            <consortium name="DOE Joint Genome Institute"/>
            <consortium name="Mycorrhizal Genomics Consortium"/>
            <person name="Kohler A."/>
            <person name="Kuo A."/>
            <person name="Nagy L.G."/>
            <person name="Floudas D."/>
            <person name="Copeland A."/>
            <person name="Barry K.W."/>
            <person name="Cichocki N."/>
            <person name="Veneault-Fourrey C."/>
            <person name="LaButti K."/>
            <person name="Lindquist E.A."/>
            <person name="Lipzen A."/>
            <person name="Lundell T."/>
            <person name="Morin E."/>
            <person name="Murat C."/>
            <person name="Riley R."/>
            <person name="Ohm R."/>
            <person name="Sun H."/>
            <person name="Tunlid A."/>
            <person name="Henrissat B."/>
            <person name="Grigoriev I.V."/>
            <person name="Hibbett D.S."/>
            <person name="Martin F."/>
        </authorList>
    </citation>
    <scope>NUCLEOTIDE SEQUENCE [LARGE SCALE GENOMIC DNA]</scope>
    <source>
        <strain evidence="2">441</strain>
    </source>
</reference>
<dbReference type="AlphaFoldDB" id="A0A0C9ZF99"/>